<organism evidence="3 4">
    <name type="scientific">Streptomyces spororaveus</name>
    <dbReference type="NCBI Taxonomy" id="284039"/>
    <lineage>
        <taxon>Bacteria</taxon>
        <taxon>Bacillati</taxon>
        <taxon>Actinomycetota</taxon>
        <taxon>Actinomycetes</taxon>
        <taxon>Kitasatosporales</taxon>
        <taxon>Streptomycetaceae</taxon>
        <taxon>Streptomyces</taxon>
    </lineage>
</organism>
<feature type="region of interest" description="Disordered" evidence="1">
    <location>
        <begin position="67"/>
        <end position="90"/>
    </location>
</feature>
<name>A0ABQ3T300_9ACTN</name>
<accession>A0ABQ3T300</accession>
<protein>
    <submittedName>
        <fullName evidence="3">Uncharacterized protein</fullName>
    </submittedName>
</protein>
<keyword evidence="2" id="KW-1133">Transmembrane helix</keyword>
<comment type="caution">
    <text evidence="3">The sequence shown here is derived from an EMBL/GenBank/DDBJ whole genome shotgun (WGS) entry which is preliminary data.</text>
</comment>
<proteinExistence type="predicted"/>
<dbReference type="Proteomes" id="UP000608522">
    <property type="component" value="Unassembled WGS sequence"/>
</dbReference>
<feature type="transmembrane region" description="Helical" evidence="2">
    <location>
        <begin position="12"/>
        <end position="33"/>
    </location>
</feature>
<evidence type="ECO:0000256" key="2">
    <source>
        <dbReference type="SAM" id="Phobius"/>
    </source>
</evidence>
<evidence type="ECO:0000313" key="4">
    <source>
        <dbReference type="Proteomes" id="UP000608522"/>
    </source>
</evidence>
<keyword evidence="4" id="KW-1185">Reference proteome</keyword>
<sequence length="90" mass="9283">MGGAMSRIKRWTIISTTLCVVIWAAVAVIMLSPATQGIQDALGKWIKALAVAPAVISLTGFWVIGASGGPQDGTWGSTPGPTYDGNEGTH</sequence>
<keyword evidence="2" id="KW-0472">Membrane</keyword>
<evidence type="ECO:0000313" key="3">
    <source>
        <dbReference type="EMBL" id="GHI74759.1"/>
    </source>
</evidence>
<gene>
    <name evidence="3" type="ORF">Sspor_03200</name>
</gene>
<keyword evidence="2" id="KW-0812">Transmembrane</keyword>
<feature type="transmembrane region" description="Helical" evidence="2">
    <location>
        <begin position="45"/>
        <end position="64"/>
    </location>
</feature>
<dbReference type="EMBL" id="BNED01000003">
    <property type="protein sequence ID" value="GHI74759.1"/>
    <property type="molecule type" value="Genomic_DNA"/>
</dbReference>
<reference evidence="4" key="1">
    <citation type="submission" date="2023-07" db="EMBL/GenBank/DDBJ databases">
        <title>Whole genome shotgun sequence of Streptomyces spororaveus NBRC 15456.</title>
        <authorList>
            <person name="Komaki H."/>
            <person name="Tamura T."/>
        </authorList>
    </citation>
    <scope>NUCLEOTIDE SEQUENCE [LARGE SCALE GENOMIC DNA]</scope>
    <source>
        <strain evidence="4">NBRC 15456</strain>
    </source>
</reference>
<evidence type="ECO:0000256" key="1">
    <source>
        <dbReference type="SAM" id="MobiDB-lite"/>
    </source>
</evidence>